<feature type="region of interest" description="Disordered" evidence="2">
    <location>
        <begin position="374"/>
        <end position="400"/>
    </location>
</feature>
<feature type="compositionally biased region" description="Polar residues" evidence="2">
    <location>
        <begin position="275"/>
        <end position="289"/>
    </location>
</feature>
<evidence type="ECO:0000313" key="3">
    <source>
        <dbReference type="EMBL" id="PPQ96051.1"/>
    </source>
</evidence>
<feature type="region of interest" description="Disordered" evidence="2">
    <location>
        <begin position="711"/>
        <end position="786"/>
    </location>
</feature>
<feature type="compositionally biased region" description="Polar residues" evidence="2">
    <location>
        <begin position="775"/>
        <end position="786"/>
    </location>
</feature>
<accession>A0A409XZA8</accession>
<sequence>MKQPSLAKQGSDPNNSKVSDVAGINQLNSGGPATSSGKGVTGLNVEDKMLFKRKYQDLKRNAHGYQTFLSNHPTKFYVHELARSHKISEKDAREALISLGLIKAVSSLGSHTVDREYILVDSDDEEDGNEAISDDDIKAMRESMEKTCIKMEGPMQGVLQTQVENLKSEIKRLEALLRTARKKGLADERLVDELRGENVAQCQSLGALSRLTGGKFDGQQLITLLAQIGLYSSALRAQERIMREDQGADTNALAAVLTSLQSALDNAIANEQSRSLDISIPHSTTGSNSARRKRGQDDEDVHTERLITTAPTSRRSNVQGKDKGEAGQRHFIVVTRSPDMSSRPSQIPCAPSSSFRNTSGLGGPAAATLLGAWARQSTRDDNSSDDRSDAHPPQDNGSKVAAMELPAWFNDREKKDFRQRFVDLRRDIDKSREFVRNHPICDNCRRTGKACVINRVIACTSCHQKHVACPRLRAFYRHHMAGYRGMTEDEAEKAMIILGLVKTRKSVPERTDPGNATDTPADVPAPIEYIMVYSDDDENDDANEQDQVETRGVVRSMSKVSIGSTKQPKIKVEDESPEHEADIARLERLLERAKGREVELNRERLEYQREVEEKHATLTSLEEQLTLERQESERLRLQLRNSIVDSQKIINQLARHCSELRLIEEDTVRDPRNPDMSGLDGVIKSLQRIVDKAITKDKAATIDVYRFETPSAVPERRKRVRELDVVPGEEGTDETSGQDVQWVRRAEQMEVMPTRPTPSRMDRGEGPSNAKRVRTTNQGGPTTSRR</sequence>
<proteinExistence type="predicted"/>
<dbReference type="EMBL" id="NHYE01001398">
    <property type="protein sequence ID" value="PPQ96051.1"/>
    <property type="molecule type" value="Genomic_DNA"/>
</dbReference>
<reference evidence="3 4" key="1">
    <citation type="journal article" date="2018" name="Evol. Lett.">
        <title>Horizontal gene cluster transfer increased hallucinogenic mushroom diversity.</title>
        <authorList>
            <person name="Reynolds H.T."/>
            <person name="Vijayakumar V."/>
            <person name="Gluck-Thaler E."/>
            <person name="Korotkin H.B."/>
            <person name="Matheny P.B."/>
            <person name="Slot J.C."/>
        </authorList>
    </citation>
    <scope>NUCLEOTIDE SEQUENCE [LARGE SCALE GENOMIC DNA]</scope>
    <source>
        <strain evidence="3 4">SRW20</strain>
    </source>
</reference>
<gene>
    <name evidence="3" type="ORF">CVT26_004682</name>
</gene>
<feature type="compositionally biased region" description="Basic and acidic residues" evidence="2">
    <location>
        <begin position="377"/>
        <end position="392"/>
    </location>
</feature>
<evidence type="ECO:0000313" key="4">
    <source>
        <dbReference type="Proteomes" id="UP000284706"/>
    </source>
</evidence>
<feature type="compositionally biased region" description="Polar residues" evidence="2">
    <location>
        <begin position="338"/>
        <end position="359"/>
    </location>
</feature>
<name>A0A409XZA8_9AGAR</name>
<feature type="compositionally biased region" description="Polar residues" evidence="2">
    <location>
        <begin position="1"/>
        <end position="18"/>
    </location>
</feature>
<protein>
    <submittedName>
        <fullName evidence="3">Uncharacterized protein</fullName>
    </submittedName>
</protein>
<dbReference type="Proteomes" id="UP000284706">
    <property type="component" value="Unassembled WGS sequence"/>
</dbReference>
<feature type="compositionally biased region" description="Polar residues" evidence="2">
    <location>
        <begin position="309"/>
        <end position="319"/>
    </location>
</feature>
<keyword evidence="4" id="KW-1185">Reference proteome</keyword>
<feature type="region of interest" description="Disordered" evidence="2">
    <location>
        <begin position="1"/>
        <end position="40"/>
    </location>
</feature>
<feature type="coiled-coil region" evidence="1">
    <location>
        <begin position="576"/>
        <end position="638"/>
    </location>
</feature>
<comment type="caution">
    <text evidence="3">The sequence shown here is derived from an EMBL/GenBank/DDBJ whole genome shotgun (WGS) entry which is preliminary data.</text>
</comment>
<feature type="coiled-coil region" evidence="1">
    <location>
        <begin position="156"/>
        <end position="183"/>
    </location>
</feature>
<organism evidence="3 4">
    <name type="scientific">Gymnopilus dilepis</name>
    <dbReference type="NCBI Taxonomy" id="231916"/>
    <lineage>
        <taxon>Eukaryota</taxon>
        <taxon>Fungi</taxon>
        <taxon>Dikarya</taxon>
        <taxon>Basidiomycota</taxon>
        <taxon>Agaricomycotina</taxon>
        <taxon>Agaricomycetes</taxon>
        <taxon>Agaricomycetidae</taxon>
        <taxon>Agaricales</taxon>
        <taxon>Agaricineae</taxon>
        <taxon>Hymenogastraceae</taxon>
        <taxon>Gymnopilus</taxon>
    </lineage>
</organism>
<feature type="compositionally biased region" description="Polar residues" evidence="2">
    <location>
        <begin position="25"/>
        <end position="38"/>
    </location>
</feature>
<evidence type="ECO:0000256" key="1">
    <source>
        <dbReference type="SAM" id="Coils"/>
    </source>
</evidence>
<dbReference type="AlphaFoldDB" id="A0A409XZA8"/>
<evidence type="ECO:0000256" key="2">
    <source>
        <dbReference type="SAM" id="MobiDB-lite"/>
    </source>
</evidence>
<dbReference type="InParanoid" id="A0A409XZA8"/>
<keyword evidence="1" id="KW-0175">Coiled coil</keyword>
<feature type="region of interest" description="Disordered" evidence="2">
    <location>
        <begin position="275"/>
        <end position="361"/>
    </location>
</feature>